<dbReference type="InterPro" id="IPR019734">
    <property type="entry name" value="TPR_rpt"/>
</dbReference>
<dbReference type="PANTHER" id="PTHR10098">
    <property type="entry name" value="RAPSYN-RELATED"/>
    <property type="match status" value="1"/>
</dbReference>
<organism evidence="3 4">
    <name type="scientific">Oryzias sinensis</name>
    <name type="common">Chinese medaka</name>
    <dbReference type="NCBI Taxonomy" id="183150"/>
    <lineage>
        <taxon>Eukaryota</taxon>
        <taxon>Metazoa</taxon>
        <taxon>Chordata</taxon>
        <taxon>Craniata</taxon>
        <taxon>Vertebrata</taxon>
        <taxon>Euteleostomi</taxon>
        <taxon>Actinopterygii</taxon>
        <taxon>Neopterygii</taxon>
        <taxon>Teleostei</taxon>
        <taxon>Neoteleostei</taxon>
        <taxon>Acanthomorphata</taxon>
        <taxon>Ovalentaria</taxon>
        <taxon>Atherinomorphae</taxon>
        <taxon>Beloniformes</taxon>
        <taxon>Adrianichthyidae</taxon>
        <taxon>Oryziinae</taxon>
        <taxon>Oryzias</taxon>
    </lineage>
</organism>
<feature type="compositionally biased region" description="Basic and acidic residues" evidence="2">
    <location>
        <begin position="365"/>
        <end position="374"/>
    </location>
</feature>
<accession>A0A8C7YGB5</accession>
<proteinExistence type="predicted"/>
<dbReference type="AlphaFoldDB" id="A0A8C7YGB5"/>
<protein>
    <recommendedName>
        <fullName evidence="5">Tetratricopeptide repeat protein 24</fullName>
    </recommendedName>
</protein>
<sequence length="444" mass="47959">MKGDYNTALKLHKAHLAFAQELGDYAAQGRAYGNMGNAYHALGMGEYAQALPYFQQFLALAPDLQDLEGEGKVCHNLGYAHYCLGQYRDAVRSEEVDKLAQAKAYCNLGLAFKALGEFSKAEECQRSLLLRQLDLALSFHSQELTIRKDLGDQQGECRALGHLAAVHMGLGDYATAFQCYETQLGLAQGLRDPALEAQVHGNIGITKMNMGVLEEAIGYFEQQLAMLQQLSGAEGLLDRGRAFGNLADCYDALGDFEEAIKNYEKYLTVAQSLNRVQDQEKAYGELGTLHSQLGNYEQALSCLEHQLNIARSAGVSPGAVDARELRECPKENMIEKTVAAHCDVTFSGPGFRLRSMSSAVAPEGAGHRRADGLRQEPGAGLREPGPDLRGSGELRASRGPPGTAPERGGADQRSDGQNSGLRQPGKDTPRPAELPAGCDVPAGR</sequence>
<dbReference type="Ensembl" id="ENSOSIT00000028350.1">
    <property type="protein sequence ID" value="ENSOSIP00000026882.1"/>
    <property type="gene ID" value="ENSOSIG00000014155.1"/>
</dbReference>
<keyword evidence="1" id="KW-0802">TPR repeat</keyword>
<evidence type="ECO:0000256" key="1">
    <source>
        <dbReference type="PROSITE-ProRule" id="PRU00339"/>
    </source>
</evidence>
<evidence type="ECO:0000313" key="3">
    <source>
        <dbReference type="Ensembl" id="ENSOSIP00000026882.1"/>
    </source>
</evidence>
<reference evidence="3" key="1">
    <citation type="submission" date="2025-08" db="UniProtKB">
        <authorList>
            <consortium name="Ensembl"/>
        </authorList>
    </citation>
    <scope>IDENTIFICATION</scope>
</reference>
<feature type="region of interest" description="Disordered" evidence="2">
    <location>
        <begin position="359"/>
        <end position="444"/>
    </location>
</feature>
<evidence type="ECO:0000256" key="2">
    <source>
        <dbReference type="SAM" id="MobiDB-lite"/>
    </source>
</evidence>
<dbReference type="InterPro" id="IPR011990">
    <property type="entry name" value="TPR-like_helical_dom_sf"/>
</dbReference>
<dbReference type="PANTHER" id="PTHR10098:SF108">
    <property type="entry name" value="TETRATRICOPEPTIDE REPEAT PROTEIN 28"/>
    <property type="match status" value="1"/>
</dbReference>
<name>A0A8C7YGB5_9TELE</name>
<dbReference type="Proteomes" id="UP000694383">
    <property type="component" value="Unplaced"/>
</dbReference>
<reference evidence="3" key="2">
    <citation type="submission" date="2025-09" db="UniProtKB">
        <authorList>
            <consortium name="Ensembl"/>
        </authorList>
    </citation>
    <scope>IDENTIFICATION</scope>
</reference>
<feature type="repeat" description="TPR" evidence="1">
    <location>
        <begin position="280"/>
        <end position="313"/>
    </location>
</feature>
<dbReference type="GeneTree" id="ENSGT00940000156428"/>
<dbReference type="PROSITE" id="PS50005">
    <property type="entry name" value="TPR"/>
    <property type="match status" value="2"/>
</dbReference>
<dbReference type="Gene3D" id="1.25.40.10">
    <property type="entry name" value="Tetratricopeptide repeat domain"/>
    <property type="match status" value="3"/>
</dbReference>
<dbReference type="Pfam" id="PF13181">
    <property type="entry name" value="TPR_8"/>
    <property type="match status" value="2"/>
</dbReference>
<dbReference type="SMART" id="SM00028">
    <property type="entry name" value="TPR"/>
    <property type="match status" value="6"/>
</dbReference>
<feature type="repeat" description="TPR" evidence="1">
    <location>
        <begin position="240"/>
        <end position="273"/>
    </location>
</feature>
<evidence type="ECO:0008006" key="5">
    <source>
        <dbReference type="Google" id="ProtNLM"/>
    </source>
</evidence>
<dbReference type="Pfam" id="PF13424">
    <property type="entry name" value="TPR_12"/>
    <property type="match status" value="1"/>
</dbReference>
<feature type="compositionally biased region" description="Basic and acidic residues" evidence="2">
    <location>
        <begin position="384"/>
        <end position="396"/>
    </location>
</feature>
<keyword evidence="4" id="KW-1185">Reference proteome</keyword>
<dbReference type="SUPFAM" id="SSF48452">
    <property type="entry name" value="TPR-like"/>
    <property type="match status" value="3"/>
</dbReference>
<dbReference type="Pfam" id="PF13176">
    <property type="entry name" value="TPR_7"/>
    <property type="match status" value="2"/>
</dbReference>
<evidence type="ECO:0000313" key="4">
    <source>
        <dbReference type="Proteomes" id="UP000694383"/>
    </source>
</evidence>
<dbReference type="FunFam" id="1.25.40.10:FF:001539">
    <property type="entry name" value="AGAP002648-PA"/>
    <property type="match status" value="1"/>
</dbReference>